<dbReference type="AlphaFoldDB" id="A0AAU9QLF1"/>
<protein>
    <submittedName>
        <fullName evidence="1">Uncharacterized protein</fullName>
    </submittedName>
</protein>
<organism evidence="1 2">
    <name type="scientific">Vibrio jasicida</name>
    <dbReference type="NCBI Taxonomy" id="766224"/>
    <lineage>
        <taxon>Bacteria</taxon>
        <taxon>Pseudomonadati</taxon>
        <taxon>Pseudomonadota</taxon>
        <taxon>Gammaproteobacteria</taxon>
        <taxon>Vibrionales</taxon>
        <taxon>Vibrionaceae</taxon>
        <taxon>Vibrio</taxon>
    </lineage>
</organism>
<dbReference type="EMBL" id="CAKMUD010000075">
    <property type="protein sequence ID" value="CAH1590618.1"/>
    <property type="molecule type" value="Genomic_DNA"/>
</dbReference>
<evidence type="ECO:0000313" key="2">
    <source>
        <dbReference type="Proteomes" id="UP001295462"/>
    </source>
</evidence>
<gene>
    <name evidence="1" type="ORF">THF1A12_220089</name>
</gene>
<comment type="caution">
    <text evidence="1">The sequence shown here is derived from an EMBL/GenBank/DDBJ whole genome shotgun (WGS) entry which is preliminary data.</text>
</comment>
<reference evidence="1" key="1">
    <citation type="submission" date="2022-01" db="EMBL/GenBank/DDBJ databases">
        <authorList>
            <person name="Lagorce A."/>
        </authorList>
    </citation>
    <scope>NUCLEOTIDE SEQUENCE</scope>
    <source>
        <strain evidence="1">Th15_F1_A12</strain>
    </source>
</reference>
<proteinExistence type="predicted"/>
<sequence length="58" mass="6759">MVIVTSWLQYTNSCVIPIPERLSGMLFEHHQSEQEVTDFLAFSLIFLRNILMTITGMR</sequence>
<evidence type="ECO:0000313" key="1">
    <source>
        <dbReference type="EMBL" id="CAH1590618.1"/>
    </source>
</evidence>
<name>A0AAU9QLF1_9VIBR</name>
<accession>A0AAU9QLF1</accession>
<dbReference type="Proteomes" id="UP001295462">
    <property type="component" value="Unassembled WGS sequence"/>
</dbReference>